<organism evidence="3 4">
    <name type="scientific">Hyphomonas adhaerens MHS-3</name>
    <dbReference type="NCBI Taxonomy" id="1280949"/>
    <lineage>
        <taxon>Bacteria</taxon>
        <taxon>Pseudomonadati</taxon>
        <taxon>Pseudomonadota</taxon>
        <taxon>Alphaproteobacteria</taxon>
        <taxon>Hyphomonadales</taxon>
        <taxon>Hyphomonadaceae</taxon>
        <taxon>Hyphomonas</taxon>
    </lineage>
</organism>
<sequence length="259" mass="28096">MKPYYPDAIDPHRPWIKDARDNPHEMNWGQTLFNPLGSSPKLHFSRAWTFMFLGRVLLFIVPVFAVFVASLSGADLSGLWKPVDGFIVPVPEVLLPFFVFMIATEFTSWIAHVRRFNEAHKSPLRATIVLVPLMLGLAAFFVGAQGGIKQYEEMHAPKPAVSAEAAAGQGAGAAAAPAEQADKRPPEKGRQGPPQSERDMAASAGLGLAMMVWAPASFFVMLWSLLYVARMPNGGVGRFRTGSDIAQGEDEVPSAYAAG</sequence>
<feature type="transmembrane region" description="Helical" evidence="2">
    <location>
        <begin position="124"/>
        <end position="144"/>
    </location>
</feature>
<keyword evidence="4" id="KW-1185">Reference proteome</keyword>
<feature type="transmembrane region" description="Helical" evidence="2">
    <location>
        <begin position="206"/>
        <end position="229"/>
    </location>
</feature>
<dbReference type="OrthoDB" id="7630273at2"/>
<dbReference type="PATRIC" id="fig|1280949.3.peg.230"/>
<reference evidence="3 4" key="1">
    <citation type="journal article" date="2014" name="Antonie Van Leeuwenhoek">
        <title>Hyphomonas beringensis sp. nov. and Hyphomonas chukchiensis sp. nov., isolated from surface seawater of the Bering Sea and Chukchi Sea.</title>
        <authorList>
            <person name="Li C."/>
            <person name="Lai Q."/>
            <person name="Li G."/>
            <person name="Dong C."/>
            <person name="Wang J."/>
            <person name="Liao Y."/>
            <person name="Shao Z."/>
        </authorList>
    </citation>
    <scope>NUCLEOTIDE SEQUENCE [LARGE SCALE GENOMIC DNA]</scope>
    <source>
        <strain evidence="3 4">MHS-3</strain>
    </source>
</reference>
<accession>A0A069E385</accession>
<dbReference type="AlphaFoldDB" id="A0A069E385"/>
<evidence type="ECO:0000256" key="1">
    <source>
        <dbReference type="SAM" id="MobiDB-lite"/>
    </source>
</evidence>
<proteinExistence type="predicted"/>
<evidence type="ECO:0000313" key="3">
    <source>
        <dbReference type="EMBL" id="KCZ84239.1"/>
    </source>
</evidence>
<evidence type="ECO:0008006" key="5">
    <source>
        <dbReference type="Google" id="ProtNLM"/>
    </source>
</evidence>
<feature type="transmembrane region" description="Helical" evidence="2">
    <location>
        <begin position="93"/>
        <end position="112"/>
    </location>
</feature>
<keyword evidence="2" id="KW-0472">Membrane</keyword>
<keyword evidence="2" id="KW-1133">Transmembrane helix</keyword>
<name>A0A069E385_9PROT</name>
<feature type="transmembrane region" description="Helical" evidence="2">
    <location>
        <begin position="52"/>
        <end position="73"/>
    </location>
</feature>
<comment type="caution">
    <text evidence="3">The sequence shown here is derived from an EMBL/GenBank/DDBJ whole genome shotgun (WGS) entry which is preliminary data.</text>
</comment>
<evidence type="ECO:0000256" key="2">
    <source>
        <dbReference type="SAM" id="Phobius"/>
    </source>
</evidence>
<feature type="region of interest" description="Disordered" evidence="1">
    <location>
        <begin position="172"/>
        <end position="199"/>
    </location>
</feature>
<dbReference type="Proteomes" id="UP000027446">
    <property type="component" value="Unassembled WGS sequence"/>
</dbReference>
<gene>
    <name evidence="3" type="ORF">HAD_01130</name>
</gene>
<keyword evidence="2" id="KW-0812">Transmembrane</keyword>
<dbReference type="RefSeq" id="WP_035568817.1">
    <property type="nucleotide sequence ID" value="NZ_ARYH01000001.1"/>
</dbReference>
<feature type="compositionally biased region" description="Basic and acidic residues" evidence="1">
    <location>
        <begin position="180"/>
        <end position="199"/>
    </location>
</feature>
<evidence type="ECO:0000313" key="4">
    <source>
        <dbReference type="Proteomes" id="UP000027446"/>
    </source>
</evidence>
<dbReference type="STRING" id="1280949.HAD_01130"/>
<protein>
    <recommendedName>
        <fullName evidence="5">DUF805 domain-containing protein</fullName>
    </recommendedName>
</protein>
<dbReference type="EMBL" id="ARYH01000001">
    <property type="protein sequence ID" value="KCZ84239.1"/>
    <property type="molecule type" value="Genomic_DNA"/>
</dbReference>